<feature type="transmembrane region" description="Helical" evidence="6">
    <location>
        <begin position="228"/>
        <end position="248"/>
    </location>
</feature>
<keyword evidence="9" id="KW-1185">Reference proteome</keyword>
<dbReference type="EMBL" id="BAABFC010000014">
    <property type="protein sequence ID" value="GAA4501008.1"/>
    <property type="molecule type" value="Genomic_DNA"/>
</dbReference>
<keyword evidence="5 6" id="KW-0472">Membrane</keyword>
<sequence length="369" mass="40529">MPTNRWTAPWRLIGQDRWQLALLLWLPLLLGLWLWSLFGNGLPRDLPIGVLDQDGSHLSRRVSQLLDDSAGLQVTRQFSQWPEAADALRSGRLYGLVILPYEFEKDVRLGKQPVVEARYNGQLLLVGRLVNGSLQQALGTANASLAGLTALAHGVPSPGALGQAAPIRVQITPLFNLSTNYAQFLLSAIWPAIWQILCVLPLLVGLARHQQQTPDWLGRLGLPLLLPYWLIGWGWGALMLLAFQLAGWPLAGSLAMLLLGQGLMVGASLAIGCLLYLLTRDGTRAMSLAAAFSAPALAFIGITFPAEQMNGFASVWRSLLPVSHYVDLQVQQGHYAMTGLAAWLPIRNLLLFGLLWLPVVWIIRRARRG</sequence>
<reference evidence="9" key="1">
    <citation type="journal article" date="2019" name="Int. J. Syst. Evol. Microbiol.">
        <title>The Global Catalogue of Microorganisms (GCM) 10K type strain sequencing project: providing services to taxonomists for standard genome sequencing and annotation.</title>
        <authorList>
            <consortium name="The Broad Institute Genomics Platform"/>
            <consortium name="The Broad Institute Genome Sequencing Center for Infectious Disease"/>
            <person name="Wu L."/>
            <person name="Ma J."/>
        </authorList>
    </citation>
    <scope>NUCLEOTIDE SEQUENCE [LARGE SCALE GENOMIC DNA]</scope>
    <source>
        <strain evidence="9">JCM 32226</strain>
    </source>
</reference>
<dbReference type="InterPro" id="IPR013525">
    <property type="entry name" value="ABC2_TM"/>
</dbReference>
<dbReference type="InterPro" id="IPR051449">
    <property type="entry name" value="ABC-2_transporter_component"/>
</dbReference>
<feature type="transmembrane region" description="Helical" evidence="6">
    <location>
        <begin position="254"/>
        <end position="278"/>
    </location>
</feature>
<dbReference type="PANTHER" id="PTHR30294">
    <property type="entry name" value="MEMBRANE COMPONENT OF ABC TRANSPORTER YHHJ-RELATED"/>
    <property type="match status" value="1"/>
</dbReference>
<evidence type="ECO:0000256" key="1">
    <source>
        <dbReference type="ARBA" id="ARBA00004651"/>
    </source>
</evidence>
<evidence type="ECO:0000256" key="5">
    <source>
        <dbReference type="ARBA" id="ARBA00023136"/>
    </source>
</evidence>
<dbReference type="Pfam" id="PF12698">
    <property type="entry name" value="ABC2_membrane_3"/>
    <property type="match status" value="1"/>
</dbReference>
<proteinExistence type="predicted"/>
<feature type="transmembrane region" description="Helical" evidence="6">
    <location>
        <begin position="340"/>
        <end position="363"/>
    </location>
</feature>
<dbReference type="PANTHER" id="PTHR30294:SF47">
    <property type="entry name" value="INNER MEMBRANE TRANSPORT PERMEASE YHHJ"/>
    <property type="match status" value="1"/>
</dbReference>
<keyword evidence="2" id="KW-1003">Cell membrane</keyword>
<name>A0ABP8QFQ6_9GAMM</name>
<evidence type="ECO:0000256" key="3">
    <source>
        <dbReference type="ARBA" id="ARBA00022692"/>
    </source>
</evidence>
<protein>
    <submittedName>
        <fullName evidence="8">ABC transporter permease</fullName>
    </submittedName>
</protein>
<comment type="subcellular location">
    <subcellularLocation>
        <location evidence="1">Cell membrane</location>
        <topology evidence="1">Multi-pass membrane protein</topology>
    </subcellularLocation>
</comment>
<organism evidence="8 9">
    <name type="scientific">Pseudaeromonas paramecii</name>
    <dbReference type="NCBI Taxonomy" id="2138166"/>
    <lineage>
        <taxon>Bacteria</taxon>
        <taxon>Pseudomonadati</taxon>
        <taxon>Pseudomonadota</taxon>
        <taxon>Gammaproteobacteria</taxon>
        <taxon>Aeromonadales</taxon>
        <taxon>Aeromonadaceae</taxon>
        <taxon>Pseudaeromonas</taxon>
    </lineage>
</organism>
<accession>A0ABP8QFQ6</accession>
<keyword evidence="4 6" id="KW-1133">Transmembrane helix</keyword>
<dbReference type="Gene3D" id="3.40.1710.10">
    <property type="entry name" value="abc type-2 transporter like domain"/>
    <property type="match status" value="1"/>
</dbReference>
<evidence type="ECO:0000256" key="6">
    <source>
        <dbReference type="SAM" id="Phobius"/>
    </source>
</evidence>
<evidence type="ECO:0000259" key="7">
    <source>
        <dbReference type="Pfam" id="PF12698"/>
    </source>
</evidence>
<dbReference type="Proteomes" id="UP001501321">
    <property type="component" value="Unassembled WGS sequence"/>
</dbReference>
<evidence type="ECO:0000313" key="9">
    <source>
        <dbReference type="Proteomes" id="UP001501321"/>
    </source>
</evidence>
<evidence type="ECO:0000313" key="8">
    <source>
        <dbReference type="EMBL" id="GAA4501008.1"/>
    </source>
</evidence>
<dbReference type="RefSeq" id="WP_345013318.1">
    <property type="nucleotide sequence ID" value="NZ_BAABFC010000014.1"/>
</dbReference>
<keyword evidence="3 6" id="KW-0812">Transmembrane</keyword>
<evidence type="ECO:0000256" key="4">
    <source>
        <dbReference type="ARBA" id="ARBA00022989"/>
    </source>
</evidence>
<feature type="domain" description="ABC-2 type transporter transmembrane" evidence="7">
    <location>
        <begin position="17"/>
        <end position="361"/>
    </location>
</feature>
<feature type="transmembrane region" description="Helical" evidence="6">
    <location>
        <begin position="285"/>
        <end position="306"/>
    </location>
</feature>
<evidence type="ECO:0000256" key="2">
    <source>
        <dbReference type="ARBA" id="ARBA00022475"/>
    </source>
</evidence>
<feature type="transmembrane region" description="Helical" evidence="6">
    <location>
        <begin position="20"/>
        <end position="38"/>
    </location>
</feature>
<feature type="transmembrane region" description="Helical" evidence="6">
    <location>
        <begin position="184"/>
        <end position="207"/>
    </location>
</feature>
<comment type="caution">
    <text evidence="8">The sequence shown here is derived from an EMBL/GenBank/DDBJ whole genome shotgun (WGS) entry which is preliminary data.</text>
</comment>
<gene>
    <name evidence="8" type="ORF">GCM10023095_23580</name>
</gene>